<dbReference type="Pfam" id="PF25797">
    <property type="entry name" value="PDF2_C"/>
    <property type="match status" value="1"/>
</dbReference>
<dbReference type="SMART" id="SM00234">
    <property type="entry name" value="START"/>
    <property type="match status" value="1"/>
</dbReference>
<comment type="similarity">
    <text evidence="2">Belongs to the HD-ZIP homeobox family. Class IV subfamily.</text>
</comment>
<dbReference type="GO" id="GO:0003677">
    <property type="term" value="F:DNA binding"/>
    <property type="evidence" value="ECO:0007669"/>
    <property type="project" value="UniProtKB-UniRule"/>
</dbReference>
<dbReference type="InterPro" id="IPR023393">
    <property type="entry name" value="START-like_dom_sf"/>
</dbReference>
<evidence type="ECO:0000256" key="6">
    <source>
        <dbReference type="ARBA" id="ARBA00023155"/>
    </source>
</evidence>
<evidence type="ECO:0000256" key="1">
    <source>
        <dbReference type="ARBA" id="ARBA00004123"/>
    </source>
</evidence>
<dbReference type="InterPro" id="IPR057993">
    <property type="entry name" value="HD-Zip_IV_C"/>
</dbReference>
<evidence type="ECO:0000256" key="7">
    <source>
        <dbReference type="ARBA" id="ARBA00023163"/>
    </source>
</evidence>
<dbReference type="InterPro" id="IPR002913">
    <property type="entry name" value="START_lipid-bd_dom"/>
</dbReference>
<evidence type="ECO:0000256" key="12">
    <source>
        <dbReference type="SAM" id="MobiDB-lite"/>
    </source>
</evidence>
<dbReference type="PANTHER" id="PTHR45654:SF9">
    <property type="entry name" value="HOMEOBOX-LEUCINE ZIPPER PROTEIN HDG10-RELATED"/>
    <property type="match status" value="1"/>
</dbReference>
<dbReference type="GO" id="GO:0005634">
    <property type="term" value="C:nucleus"/>
    <property type="evidence" value="ECO:0007669"/>
    <property type="project" value="UniProtKB-SubCell"/>
</dbReference>
<dbReference type="SUPFAM" id="SSF55961">
    <property type="entry name" value="Bet v1-like"/>
    <property type="match status" value="2"/>
</dbReference>
<dbReference type="EMBL" id="BTGU01000014">
    <property type="protein sequence ID" value="GMN42294.1"/>
    <property type="molecule type" value="Genomic_DNA"/>
</dbReference>
<feature type="domain" description="Homeobox" evidence="13">
    <location>
        <begin position="25"/>
        <end position="85"/>
    </location>
</feature>
<evidence type="ECO:0000259" key="14">
    <source>
        <dbReference type="PROSITE" id="PS50848"/>
    </source>
</evidence>
<dbReference type="GO" id="GO:0008289">
    <property type="term" value="F:lipid binding"/>
    <property type="evidence" value="ECO:0007669"/>
    <property type="project" value="InterPro"/>
</dbReference>
<evidence type="ECO:0000259" key="13">
    <source>
        <dbReference type="PROSITE" id="PS50071"/>
    </source>
</evidence>
<organism evidence="15 16">
    <name type="scientific">Ficus carica</name>
    <name type="common">Common fig</name>
    <dbReference type="NCBI Taxonomy" id="3494"/>
    <lineage>
        <taxon>Eukaryota</taxon>
        <taxon>Viridiplantae</taxon>
        <taxon>Streptophyta</taxon>
        <taxon>Embryophyta</taxon>
        <taxon>Tracheophyta</taxon>
        <taxon>Spermatophyta</taxon>
        <taxon>Magnoliopsida</taxon>
        <taxon>eudicotyledons</taxon>
        <taxon>Gunneridae</taxon>
        <taxon>Pentapetalae</taxon>
        <taxon>rosids</taxon>
        <taxon>fabids</taxon>
        <taxon>Rosales</taxon>
        <taxon>Moraceae</taxon>
        <taxon>Ficeae</taxon>
        <taxon>Ficus</taxon>
    </lineage>
</organism>
<evidence type="ECO:0000256" key="11">
    <source>
        <dbReference type="SAM" id="Coils"/>
    </source>
</evidence>
<dbReference type="CDD" id="cd08875">
    <property type="entry name" value="START_ArGLABRA2_like"/>
    <property type="match status" value="1"/>
</dbReference>
<dbReference type="SUPFAM" id="SSF46689">
    <property type="entry name" value="Homeodomain-like"/>
    <property type="match status" value="1"/>
</dbReference>
<comment type="caution">
    <text evidence="15">The sequence shown here is derived from an EMBL/GenBank/DDBJ whole genome shotgun (WGS) entry which is preliminary data.</text>
</comment>
<evidence type="ECO:0000256" key="9">
    <source>
        <dbReference type="PROSITE-ProRule" id="PRU00108"/>
    </source>
</evidence>
<dbReference type="FunFam" id="1.10.10.60:FF:000229">
    <property type="entry name" value="Homeobox-leucine zipper protein HDG1"/>
    <property type="match status" value="1"/>
</dbReference>
<dbReference type="InterPro" id="IPR042160">
    <property type="entry name" value="HD-Zip_IV"/>
</dbReference>
<sequence length="709" mass="79244">MEFQEMVSGGADDKRDQTAAGSSNPPNARKYHRHTLCQIQRLEEVFKESPHPDEKQRRVLSKDLGLEPNQIKFWFQNKRTQTKAQSERTDNSILRAENERIQSENDAIQEALNTVNCSNCGGPPVGQEERKRSLRELQLQNAQLKEERHRIAALLARYTGKKLSEIEKIISTIPRGSPLVLPVPLGSSLNTDNNGAIIFSNNYQVDGAMCLERAIMADTADGAMDELIKLLKLDEPLWIKSSSDGRFTLHRENYENIFPMRANIIKACNNSARFEASKHSGIVTIGAVHLVEMFLDSNKWVDIFPTIVTKEKTIQVLENGAEGNRHGSLMMIYEKMHILSPLVPSREFCFLRHCQQISKGTWVIADVSYDSSKESLFPTRCWRLPSGCMIQDLNNGFSKVTWVEHVHVDDKSQTHRIYRDLVCGNHNIAYGAERWIHTLERMCERFFYFSKLPETASFDNGFGRVISMAEGKRSLMNLSHRMVKSFCGTLNMTGRLDVPQIAENSGVRVSVRESTEIGQPTGKVVNAGTSFWLPHPPQTVFDFLKDDKTRFQWDVLSNGYPVREIEHISTGTHPGNCVSILRPFVPTENNMLMLQESCIDPLSSLIVYAPIDLATLNIAITGQDSSQIPILSSGFIISGDGHSATARRRTPGAASSSSSNSSGSLLTVAFQILISSKKINPEYVAAVNTLISSTAQKIEASLNCSNDPV</sequence>
<feature type="DNA-binding region" description="Homeobox" evidence="9">
    <location>
        <begin position="27"/>
        <end position="86"/>
    </location>
</feature>
<dbReference type="Pfam" id="PF00046">
    <property type="entry name" value="Homeodomain"/>
    <property type="match status" value="1"/>
</dbReference>
<reference evidence="15" key="1">
    <citation type="submission" date="2023-07" db="EMBL/GenBank/DDBJ databases">
        <title>draft genome sequence of fig (Ficus carica).</title>
        <authorList>
            <person name="Takahashi T."/>
            <person name="Nishimura K."/>
        </authorList>
    </citation>
    <scope>NUCLEOTIDE SEQUENCE</scope>
</reference>
<evidence type="ECO:0000256" key="3">
    <source>
        <dbReference type="ARBA" id="ARBA00023015"/>
    </source>
</evidence>
<evidence type="ECO:0000256" key="8">
    <source>
        <dbReference type="ARBA" id="ARBA00023242"/>
    </source>
</evidence>
<feature type="region of interest" description="Disordered" evidence="12">
    <location>
        <begin position="1"/>
        <end position="32"/>
    </location>
</feature>
<feature type="coiled-coil region" evidence="11">
    <location>
        <begin position="91"/>
        <end position="157"/>
    </location>
</feature>
<keyword evidence="16" id="KW-1185">Reference proteome</keyword>
<dbReference type="Gene3D" id="1.10.10.60">
    <property type="entry name" value="Homeodomain-like"/>
    <property type="match status" value="1"/>
</dbReference>
<dbReference type="GO" id="GO:0000981">
    <property type="term" value="F:DNA-binding transcription factor activity, RNA polymerase II-specific"/>
    <property type="evidence" value="ECO:0007669"/>
    <property type="project" value="InterPro"/>
</dbReference>
<evidence type="ECO:0000256" key="5">
    <source>
        <dbReference type="ARBA" id="ARBA00023125"/>
    </source>
</evidence>
<dbReference type="PROSITE" id="PS00027">
    <property type="entry name" value="HOMEOBOX_1"/>
    <property type="match status" value="1"/>
</dbReference>
<dbReference type="Proteomes" id="UP001187192">
    <property type="component" value="Unassembled WGS sequence"/>
</dbReference>
<dbReference type="AlphaFoldDB" id="A0AA88DHW5"/>
<keyword evidence="6 9" id="KW-0371">Homeobox</keyword>
<keyword evidence="5 9" id="KW-0238">DNA-binding</keyword>
<dbReference type="PROSITE" id="PS50071">
    <property type="entry name" value="HOMEOBOX_2"/>
    <property type="match status" value="1"/>
</dbReference>
<evidence type="ECO:0000313" key="15">
    <source>
        <dbReference type="EMBL" id="GMN42294.1"/>
    </source>
</evidence>
<dbReference type="PROSITE" id="PS50848">
    <property type="entry name" value="START"/>
    <property type="match status" value="1"/>
</dbReference>
<evidence type="ECO:0000256" key="2">
    <source>
        <dbReference type="ARBA" id="ARBA00006789"/>
    </source>
</evidence>
<evidence type="ECO:0000256" key="4">
    <source>
        <dbReference type="ARBA" id="ARBA00023054"/>
    </source>
</evidence>
<comment type="subcellular location">
    <subcellularLocation>
        <location evidence="1 9 10">Nucleus</location>
    </subcellularLocation>
</comment>
<keyword evidence="7" id="KW-0804">Transcription</keyword>
<keyword evidence="4 11" id="KW-0175">Coiled coil</keyword>
<dbReference type="Pfam" id="PF01852">
    <property type="entry name" value="START"/>
    <property type="match status" value="1"/>
</dbReference>
<dbReference type="InterPro" id="IPR009057">
    <property type="entry name" value="Homeodomain-like_sf"/>
</dbReference>
<feature type="region of interest" description="Disordered" evidence="12">
    <location>
        <begin position="642"/>
        <end position="662"/>
    </location>
</feature>
<dbReference type="InterPro" id="IPR001356">
    <property type="entry name" value="HD"/>
</dbReference>
<proteinExistence type="inferred from homology"/>
<protein>
    <submittedName>
        <fullName evidence="15">Uncharacterized protein</fullName>
    </submittedName>
</protein>
<evidence type="ECO:0000256" key="10">
    <source>
        <dbReference type="RuleBase" id="RU000682"/>
    </source>
</evidence>
<dbReference type="PANTHER" id="PTHR45654">
    <property type="entry name" value="HOMEOBOX-LEUCINE ZIPPER PROTEIN MERISTEM L1"/>
    <property type="match status" value="1"/>
</dbReference>
<keyword evidence="3" id="KW-0805">Transcription regulation</keyword>
<accession>A0AA88DHW5</accession>
<dbReference type="SMART" id="SM00389">
    <property type="entry name" value="HOX"/>
    <property type="match status" value="1"/>
</dbReference>
<keyword evidence="8 9" id="KW-0539">Nucleus</keyword>
<evidence type="ECO:0000313" key="16">
    <source>
        <dbReference type="Proteomes" id="UP001187192"/>
    </source>
</evidence>
<dbReference type="InterPro" id="IPR017970">
    <property type="entry name" value="Homeobox_CS"/>
</dbReference>
<feature type="compositionally biased region" description="Low complexity" evidence="12">
    <location>
        <begin position="651"/>
        <end position="662"/>
    </location>
</feature>
<feature type="domain" description="START" evidence="14">
    <location>
        <begin position="209"/>
        <end position="448"/>
    </location>
</feature>
<name>A0AA88DHW5_FICCA</name>
<dbReference type="Gene3D" id="3.30.530.20">
    <property type="match status" value="1"/>
</dbReference>
<gene>
    <name evidence="15" type="ORF">TIFTF001_011507</name>
</gene>
<dbReference type="CDD" id="cd00086">
    <property type="entry name" value="homeodomain"/>
    <property type="match status" value="1"/>
</dbReference>